<evidence type="ECO:0000313" key="9">
    <source>
        <dbReference type="Proteomes" id="UP000294530"/>
    </source>
</evidence>
<evidence type="ECO:0000256" key="4">
    <source>
        <dbReference type="ARBA" id="ARBA00022777"/>
    </source>
</evidence>
<reference evidence="8 9" key="1">
    <citation type="journal article" date="2021" name="Genome Biol.">
        <title>AFLAP: assembly-free linkage analysis pipeline using k-mers from genome sequencing data.</title>
        <authorList>
            <person name="Fletcher K."/>
            <person name="Zhang L."/>
            <person name="Gil J."/>
            <person name="Han R."/>
            <person name="Cavanaugh K."/>
            <person name="Michelmore R."/>
        </authorList>
    </citation>
    <scope>NUCLEOTIDE SEQUENCE [LARGE SCALE GENOMIC DNA]</scope>
    <source>
        <strain evidence="8 9">SF5</strain>
    </source>
</reference>
<dbReference type="SMART" id="SM00220">
    <property type="entry name" value="S_TKc"/>
    <property type="match status" value="1"/>
</dbReference>
<dbReference type="GO" id="GO:0004674">
    <property type="term" value="F:protein serine/threonine kinase activity"/>
    <property type="evidence" value="ECO:0007669"/>
    <property type="project" value="UniProtKB-KW"/>
</dbReference>
<dbReference type="PROSITE" id="PS00107">
    <property type="entry name" value="PROTEIN_KINASE_ATP"/>
    <property type="match status" value="1"/>
</dbReference>
<dbReference type="GO" id="GO:0005524">
    <property type="term" value="F:ATP binding"/>
    <property type="evidence" value="ECO:0007669"/>
    <property type="project" value="UniProtKB-UniRule"/>
</dbReference>
<dbReference type="SUPFAM" id="SSF56112">
    <property type="entry name" value="Protein kinase-like (PK-like)"/>
    <property type="match status" value="1"/>
</dbReference>
<dbReference type="EMBL" id="SHOA02000012">
    <property type="protein sequence ID" value="TDH72558.1"/>
    <property type="molecule type" value="Genomic_DNA"/>
</dbReference>
<accession>A0A976IIT0</accession>
<feature type="binding site" evidence="6">
    <location>
        <position position="45"/>
    </location>
    <ligand>
        <name>ATP</name>
        <dbReference type="ChEBI" id="CHEBI:30616"/>
    </ligand>
</feature>
<proteinExistence type="predicted"/>
<protein>
    <recommendedName>
        <fullName evidence="7">Protein kinase domain-containing protein</fullName>
    </recommendedName>
</protein>
<keyword evidence="4" id="KW-0418">Kinase</keyword>
<evidence type="ECO:0000256" key="6">
    <source>
        <dbReference type="PROSITE-ProRule" id="PRU10141"/>
    </source>
</evidence>
<dbReference type="InterPro" id="IPR050494">
    <property type="entry name" value="Ser_Thr_dual-spec_kinase"/>
</dbReference>
<dbReference type="OrthoDB" id="9332038at2759"/>
<dbReference type="GeneID" id="94347439"/>
<dbReference type="AlphaFoldDB" id="A0A976IIT0"/>
<evidence type="ECO:0000256" key="3">
    <source>
        <dbReference type="ARBA" id="ARBA00022741"/>
    </source>
</evidence>
<evidence type="ECO:0000256" key="1">
    <source>
        <dbReference type="ARBA" id="ARBA00022527"/>
    </source>
</evidence>
<keyword evidence="9" id="KW-1185">Reference proteome</keyword>
<name>A0A976IIT0_BRELC</name>
<dbReference type="InterPro" id="IPR011009">
    <property type="entry name" value="Kinase-like_dom_sf"/>
</dbReference>
<dbReference type="PANTHER" id="PTHR24058:SF130">
    <property type="entry name" value="SERINE_THREONINE PROTEIN KINASES-RELATED"/>
    <property type="match status" value="1"/>
</dbReference>
<dbReference type="InterPro" id="IPR017441">
    <property type="entry name" value="Protein_kinase_ATP_BS"/>
</dbReference>
<keyword evidence="3 6" id="KW-0547">Nucleotide-binding</keyword>
<dbReference type="Gene3D" id="3.30.200.20">
    <property type="entry name" value="Phosphorylase Kinase, domain 1"/>
    <property type="match status" value="1"/>
</dbReference>
<comment type="caution">
    <text evidence="8">The sequence shown here is derived from an EMBL/GenBank/DDBJ whole genome shotgun (WGS) entry which is preliminary data.</text>
</comment>
<evidence type="ECO:0000256" key="2">
    <source>
        <dbReference type="ARBA" id="ARBA00022679"/>
    </source>
</evidence>
<dbReference type="Gene3D" id="1.10.510.10">
    <property type="entry name" value="Transferase(Phosphotransferase) domain 1"/>
    <property type="match status" value="2"/>
</dbReference>
<keyword evidence="5 6" id="KW-0067">ATP-binding</keyword>
<organism evidence="8 9">
    <name type="scientific">Bremia lactucae</name>
    <name type="common">Lettuce downy mildew</name>
    <dbReference type="NCBI Taxonomy" id="4779"/>
    <lineage>
        <taxon>Eukaryota</taxon>
        <taxon>Sar</taxon>
        <taxon>Stramenopiles</taxon>
        <taxon>Oomycota</taxon>
        <taxon>Peronosporomycetes</taxon>
        <taxon>Peronosporales</taxon>
        <taxon>Peronosporaceae</taxon>
        <taxon>Bremia</taxon>
    </lineage>
</organism>
<sequence>MQFLVEGQTLLHDGRYRFLRNIGCGTFAVIMRALDVQQQHHVAIKCVRQPEFNALSKREAAALRRINKKDFNGTCAALRHATLTRSLNAVVRLLETFTEQGHYCLVLELLGDQVLDVRRWGPWRQAPEVAMASTWTLQLIERRRKRSPVPNPDIISIHSLEAPQRQKLKNFGGMATSLSLAEVRQIAAHLCGALAFLHDLGLIHADIKPENVVRSNAEAFVGSCASLPLCSSPIKLVDFGNCLTANELEAYNGKHTSGGFDVQTVTYRAPEVAAGLLLCSAMDMWSLGCLLLECVSGKPLFTTLALAQERDDFSIVENAHLLVQIEGVVTNKTPLHIVCAPYRSAATNGENAEMADFRAKQVTSTSLQAHLDAAAPDSDHFHNFIYRLLDVNPATRATAREALFHPFLQAFFPFKTLFDPINDSQKTKEHKAVTGIARSVFIAGRKHEMKRSRSCESEIRGLQKIKSAAKEASARNVDLRHVLKIIPRDVSNRTSLSPRKNL</sequence>
<dbReference type="KEGG" id="blac:94347439"/>
<evidence type="ECO:0000313" key="8">
    <source>
        <dbReference type="EMBL" id="TDH72558.1"/>
    </source>
</evidence>
<dbReference type="InterPro" id="IPR000719">
    <property type="entry name" value="Prot_kinase_dom"/>
</dbReference>
<keyword evidence="1" id="KW-0723">Serine/threonine-protein kinase</keyword>
<dbReference type="PROSITE" id="PS50011">
    <property type="entry name" value="PROTEIN_KINASE_DOM"/>
    <property type="match status" value="1"/>
</dbReference>
<dbReference type="RefSeq" id="XP_067822057.1">
    <property type="nucleotide sequence ID" value="XM_067961768.1"/>
</dbReference>
<gene>
    <name evidence="8" type="ORF">CCR75_003674</name>
</gene>
<evidence type="ECO:0000256" key="5">
    <source>
        <dbReference type="ARBA" id="ARBA00022840"/>
    </source>
</evidence>
<dbReference type="Pfam" id="PF00069">
    <property type="entry name" value="Pkinase"/>
    <property type="match status" value="1"/>
</dbReference>
<dbReference type="Proteomes" id="UP000294530">
    <property type="component" value="Unassembled WGS sequence"/>
</dbReference>
<dbReference type="PANTHER" id="PTHR24058">
    <property type="entry name" value="DUAL SPECIFICITY PROTEIN KINASE"/>
    <property type="match status" value="1"/>
</dbReference>
<feature type="domain" description="Protein kinase" evidence="7">
    <location>
        <begin position="16"/>
        <end position="408"/>
    </location>
</feature>
<keyword evidence="2" id="KW-0808">Transferase</keyword>
<evidence type="ECO:0000259" key="7">
    <source>
        <dbReference type="PROSITE" id="PS50011"/>
    </source>
</evidence>